<sequence length="94" mass="11175">MTIYNNLAIYKNKDLLGSYLAGLWEGDGHIKINKCRNCRPSFHITFNILDNVLAQRLLDVLTVYKIVGTLTYKRKCLRFEYIFNRWVKRYSKPN</sequence>
<dbReference type="SUPFAM" id="SSF55608">
    <property type="entry name" value="Homing endonucleases"/>
    <property type="match status" value="1"/>
</dbReference>
<reference evidence="1" key="1">
    <citation type="submission" date="2017-02" db="EMBL/GenBank/DDBJ databases">
        <title>The complete mitochondrial genome sequence of the green macroalga Ulva flexuosa.</title>
        <authorList>
            <person name="Liu F."/>
        </authorList>
    </citation>
    <scope>NUCLEOTIDE SEQUENCE</scope>
</reference>
<proteinExistence type="predicted"/>
<evidence type="ECO:0008006" key="2">
    <source>
        <dbReference type="Google" id="ProtNLM"/>
    </source>
</evidence>
<gene>
    <name evidence="1" type="primary">orf94</name>
</gene>
<organism evidence="1">
    <name type="scientific">Ulva flexuosa</name>
    <dbReference type="NCBI Taxonomy" id="83791"/>
    <lineage>
        <taxon>Eukaryota</taxon>
        <taxon>Viridiplantae</taxon>
        <taxon>Chlorophyta</taxon>
        <taxon>core chlorophytes</taxon>
        <taxon>Ulvophyceae</taxon>
        <taxon>OUU clade</taxon>
        <taxon>Ulvales</taxon>
        <taxon>Ulvaceae</taxon>
        <taxon>Ulva</taxon>
    </lineage>
</organism>
<dbReference type="EMBL" id="KY626326">
    <property type="protein sequence ID" value="ATP01416.1"/>
    <property type="molecule type" value="Genomic_DNA"/>
</dbReference>
<evidence type="ECO:0000313" key="1">
    <source>
        <dbReference type="EMBL" id="ATP01416.1"/>
    </source>
</evidence>
<accession>A0A3S6P7U0</accession>
<geneLocation type="mitochondrion" evidence="1"/>
<dbReference type="AlphaFoldDB" id="A0A3S6P7U0"/>
<name>A0A3S6P7U0_9CHLO</name>
<protein>
    <recommendedName>
        <fullName evidence="2">Homing endonuclease LAGLIDADG domain-containing protein</fullName>
    </recommendedName>
</protein>
<keyword evidence="1" id="KW-0496">Mitochondrion</keyword>
<dbReference type="Gene3D" id="3.10.28.10">
    <property type="entry name" value="Homing endonucleases"/>
    <property type="match status" value="1"/>
</dbReference>
<dbReference type="InterPro" id="IPR027434">
    <property type="entry name" value="Homing_endonucl"/>
</dbReference>